<evidence type="ECO:0000259" key="1">
    <source>
        <dbReference type="Pfam" id="PF08268"/>
    </source>
</evidence>
<dbReference type="Pfam" id="PF08268">
    <property type="entry name" value="FBA_3"/>
    <property type="match status" value="2"/>
</dbReference>
<name>M8BG64_AEGTA</name>
<protein>
    <recommendedName>
        <fullName evidence="1">F-box associated beta-propeller type 3 domain-containing protein</fullName>
    </recommendedName>
</protein>
<dbReference type="InterPro" id="IPR017451">
    <property type="entry name" value="F-box-assoc_interact_dom"/>
</dbReference>
<dbReference type="PANTHER" id="PTHR31672">
    <property type="entry name" value="BNACNNG10540D PROTEIN"/>
    <property type="match status" value="1"/>
</dbReference>
<feature type="domain" description="F-box associated beta-propeller type 3" evidence="1">
    <location>
        <begin position="387"/>
        <end position="589"/>
    </location>
</feature>
<dbReference type="InterPro" id="IPR013187">
    <property type="entry name" value="F-box-assoc_dom_typ3"/>
</dbReference>
<dbReference type="InterPro" id="IPR050796">
    <property type="entry name" value="SCF_F-box_component"/>
</dbReference>
<dbReference type="EnsemblPlants" id="EMT20959">
    <property type="protein sequence ID" value="EMT20959"/>
    <property type="gene ID" value="F775_23438"/>
</dbReference>
<proteinExistence type="predicted"/>
<sequence>MKLHALPLDVFLVHSYLRLVLSLSRKRGRSEENEQEKKSHCFAPHIANDPLGESLVFALLFHNELTVHPLIRVNQGCTPLFRSLGEKNMGMRGWPCHGLVLLRRKYFRGYYLCNPCTGELSLLPDSEIPSKIMFGQQRRHSINSLVAYGLGYSSKAKQHKVVRLISLHDEGTASCEVLPLDGVSVHLRPAAHQPAASCNSHHASVARPEAAVFFNGHLHFLQHHRQGQGVITTFDISDESFSSLSVPPGLENVPFGLAVLDGCLCAHYNGLSLSGGDDPFYISRLVRASGQWEQLCCIQRQAWRALLPPSKWVYPLEIYHDGGRNKKIMFATGVSTVFVVDLGRKAAAPEIVFSPAMLGCDVDDAIMESEPHHTVGLLEESLVSPMHEHQQPSSNLRVVCSSKPVHGLVIGSCIDWKGTSWDFICNPSVGYYKPISEEYDGEDGSFFPGRIGLGYDARTKKHVPVLLIYQERNFATRSYQLDCFVQLIDTSCHWTPISTPPRPAADMQPAYARGKLYWMVDPDICTEPSRGRREVLALDVSTKEFEVLQGPRCDYERVTSIVELLGNICVVCSDDRANAMDIWTLEEGVDWLLGHRIQLGDEYSSDETTPLALDPQGDWIFLNTGKELAYYYPRTRTLTTICPIGQRLDGMEVIPMFSKESLIRPRTEHIDLSVYCKLFLN</sequence>
<organism evidence="2">
    <name type="scientific">Aegilops tauschii</name>
    <name type="common">Tausch's goatgrass</name>
    <name type="synonym">Aegilops squarrosa</name>
    <dbReference type="NCBI Taxonomy" id="37682"/>
    <lineage>
        <taxon>Eukaryota</taxon>
        <taxon>Viridiplantae</taxon>
        <taxon>Streptophyta</taxon>
        <taxon>Embryophyta</taxon>
        <taxon>Tracheophyta</taxon>
        <taxon>Spermatophyta</taxon>
        <taxon>Magnoliopsida</taxon>
        <taxon>Liliopsida</taxon>
        <taxon>Poales</taxon>
        <taxon>Poaceae</taxon>
        <taxon>BOP clade</taxon>
        <taxon>Pooideae</taxon>
        <taxon>Triticodae</taxon>
        <taxon>Triticeae</taxon>
        <taxon>Triticinae</taxon>
        <taxon>Aegilops</taxon>
    </lineage>
</organism>
<feature type="domain" description="F-box associated beta-propeller type 3" evidence="1">
    <location>
        <begin position="95"/>
        <end position="250"/>
    </location>
</feature>
<dbReference type="PANTHER" id="PTHR31672:SF13">
    <property type="entry name" value="F-BOX PROTEIN CPR30-LIKE"/>
    <property type="match status" value="1"/>
</dbReference>
<evidence type="ECO:0000313" key="2">
    <source>
        <dbReference type="EnsemblPlants" id="EMT20959"/>
    </source>
</evidence>
<reference evidence="2" key="1">
    <citation type="submission" date="2015-06" db="UniProtKB">
        <authorList>
            <consortium name="EnsemblPlants"/>
        </authorList>
    </citation>
    <scope>IDENTIFICATION</scope>
</reference>
<accession>M8BG64</accession>
<dbReference type="NCBIfam" id="TIGR01640">
    <property type="entry name" value="F_box_assoc_1"/>
    <property type="match status" value="1"/>
</dbReference>
<dbReference type="AlphaFoldDB" id="M8BG64"/>